<accession>A0A7E4VPN1</accession>
<dbReference type="InterPro" id="IPR019534">
    <property type="entry name" value="DUF2452"/>
</dbReference>
<evidence type="ECO:0000313" key="2">
    <source>
        <dbReference type="WBParaSite" id="Pan_g23123.t1"/>
    </source>
</evidence>
<dbReference type="PANTHER" id="PTHR14553">
    <property type="entry name" value="UNCHARACTERIZED PROTEIN C1ORF50"/>
    <property type="match status" value="1"/>
</dbReference>
<dbReference type="WBParaSite" id="Pan_g23123.t1">
    <property type="protein sequence ID" value="Pan_g23123.t1"/>
    <property type="gene ID" value="Pan_g23123"/>
</dbReference>
<dbReference type="Proteomes" id="UP000492821">
    <property type="component" value="Unassembled WGS sequence"/>
</dbReference>
<evidence type="ECO:0000313" key="1">
    <source>
        <dbReference type="Proteomes" id="UP000492821"/>
    </source>
</evidence>
<dbReference type="AlphaFoldDB" id="A0A7E4VPN1"/>
<dbReference type="Pfam" id="PF10504">
    <property type="entry name" value="DUF2452"/>
    <property type="match status" value="1"/>
</dbReference>
<keyword evidence="1" id="KW-1185">Reference proteome</keyword>
<proteinExistence type="predicted"/>
<reference evidence="2" key="2">
    <citation type="submission" date="2020-10" db="UniProtKB">
        <authorList>
            <consortium name="WormBaseParasite"/>
        </authorList>
    </citation>
    <scope>IDENTIFICATION</scope>
</reference>
<dbReference type="PANTHER" id="PTHR14553:SF1">
    <property type="entry name" value="SIMILAR TO CHROMOSOME 1 OPEN READING FRAME 50"/>
    <property type="match status" value="1"/>
</dbReference>
<protein>
    <submittedName>
        <fullName evidence="2">DUF2452 domain-containing protein</fullName>
    </submittedName>
</protein>
<reference evidence="1" key="1">
    <citation type="journal article" date="2013" name="Genetics">
        <title>The draft genome and transcriptome of Panagrellus redivivus are shaped by the harsh demands of a free-living lifestyle.</title>
        <authorList>
            <person name="Srinivasan J."/>
            <person name="Dillman A.R."/>
            <person name="Macchietto M.G."/>
            <person name="Heikkinen L."/>
            <person name="Lakso M."/>
            <person name="Fracchia K.M."/>
            <person name="Antoshechkin I."/>
            <person name="Mortazavi A."/>
            <person name="Wong G."/>
            <person name="Sternberg P.W."/>
        </authorList>
    </citation>
    <scope>NUCLEOTIDE SEQUENCE [LARGE SCALE GENOMIC DNA]</scope>
    <source>
        <strain evidence="1">MT8872</strain>
    </source>
</reference>
<organism evidence="1 2">
    <name type="scientific">Panagrellus redivivus</name>
    <name type="common">Microworm</name>
    <dbReference type="NCBI Taxonomy" id="6233"/>
    <lineage>
        <taxon>Eukaryota</taxon>
        <taxon>Metazoa</taxon>
        <taxon>Ecdysozoa</taxon>
        <taxon>Nematoda</taxon>
        <taxon>Chromadorea</taxon>
        <taxon>Rhabditida</taxon>
        <taxon>Tylenchina</taxon>
        <taxon>Panagrolaimomorpha</taxon>
        <taxon>Panagrolaimoidea</taxon>
        <taxon>Panagrolaimidae</taxon>
        <taxon>Panagrellus</taxon>
    </lineage>
</organism>
<sequence>MCAQHASHPYNRAFPISSSLFAASTLTPNSTPMSSSPTPADQLQVKLVTQSTDSCVVNQRKVHKQYQPTDLVELAKSIQSSHEFVQSNAVSKLSVIAEQMAALENQAKQIIEKARLDAELHNIPCNLQKIPGKMYHLWQKPSGERFFSMLSPEEWTTSKNEHLGSFRFEYDRSWTAEKDFDTVKFHRGLVEKFCTSRAIQN</sequence>
<name>A0A7E4VPN1_PANRE</name>